<dbReference type="InterPro" id="IPR046535">
    <property type="entry name" value="DUF6600"/>
</dbReference>
<dbReference type="EMBL" id="JAHSPG010000003">
    <property type="protein sequence ID" value="MBV4357161.1"/>
    <property type="molecule type" value="Genomic_DNA"/>
</dbReference>
<evidence type="ECO:0000256" key="2">
    <source>
        <dbReference type="SAM" id="SignalP"/>
    </source>
</evidence>
<feature type="signal peptide" evidence="2">
    <location>
        <begin position="1"/>
        <end position="17"/>
    </location>
</feature>
<evidence type="ECO:0000313" key="3">
    <source>
        <dbReference type="EMBL" id="MBV4357161.1"/>
    </source>
</evidence>
<name>A0A9E2S7A1_9BACT</name>
<evidence type="ECO:0008006" key="5">
    <source>
        <dbReference type="Google" id="ProtNLM"/>
    </source>
</evidence>
<dbReference type="RefSeq" id="WP_217790775.1">
    <property type="nucleotide sequence ID" value="NZ_JAHSPG010000003.1"/>
</dbReference>
<keyword evidence="4" id="KW-1185">Reference proteome</keyword>
<sequence>MKRIIQVLLISFSLVSAMPNNTLKAQDVDINVFYNTLSPYGRWIDYGSYGRVWICNTPGFTPYETAGHWAYTDYGWTWVSDYDWGWAPFHYGRWAYDNAYGWIWVPGYEWAPAWVSWRSSGDYYGWAPLSPGVGISVTVVPADRWCFVPVRYITSPQIHNYYVNRSQNVTIINKTTVINNTNVYNNARYVSGPRRADVERTVGRPVTTMHVNNASRPGTTNVANNTVNIYRPVIRNNNHAVPSNNSANVAPNRPNNGRPVNTTVPNNVNHERPLNNNVSRPANENANRPSVNVNHNRNNMPSNKEVHTNRNSAPEHINPAPATNSRPQNVNHPAPQPVQREVHQQPQPVRQPEIRQQPQHQPQQMQQPRPQPQNMPHAQPQPTPHPQQGRPQH</sequence>
<accession>A0A9E2S7A1</accession>
<feature type="compositionally biased region" description="Pro residues" evidence="1">
    <location>
        <begin position="369"/>
        <end position="385"/>
    </location>
</feature>
<comment type="caution">
    <text evidence="3">The sequence shown here is derived from an EMBL/GenBank/DDBJ whole genome shotgun (WGS) entry which is preliminary data.</text>
</comment>
<feature type="compositionally biased region" description="Low complexity" evidence="1">
    <location>
        <begin position="350"/>
        <end position="368"/>
    </location>
</feature>
<gene>
    <name evidence="3" type="ORF">KTO63_08395</name>
</gene>
<evidence type="ECO:0000313" key="4">
    <source>
        <dbReference type="Proteomes" id="UP000812270"/>
    </source>
</evidence>
<dbReference type="Pfam" id="PF20245">
    <property type="entry name" value="DUF6600"/>
    <property type="match status" value="1"/>
</dbReference>
<proteinExistence type="predicted"/>
<feature type="compositionally biased region" description="Polar residues" evidence="1">
    <location>
        <begin position="321"/>
        <end position="331"/>
    </location>
</feature>
<feature type="compositionally biased region" description="Low complexity" evidence="1">
    <location>
        <begin position="254"/>
        <end position="268"/>
    </location>
</feature>
<dbReference type="AlphaFoldDB" id="A0A9E2S7A1"/>
<dbReference type="Proteomes" id="UP000812270">
    <property type="component" value="Unassembled WGS sequence"/>
</dbReference>
<reference evidence="3" key="1">
    <citation type="submission" date="2021-06" db="EMBL/GenBank/DDBJ databases">
        <authorList>
            <person name="Huq M.A."/>
        </authorList>
    </citation>
    <scope>NUCLEOTIDE SEQUENCE</scope>
    <source>
        <strain evidence="3">MAH-26</strain>
    </source>
</reference>
<evidence type="ECO:0000256" key="1">
    <source>
        <dbReference type="SAM" id="MobiDB-lite"/>
    </source>
</evidence>
<protein>
    <recommendedName>
        <fullName evidence="5">BcpO-related WXXGXW repeat protein</fullName>
    </recommendedName>
</protein>
<feature type="compositionally biased region" description="Polar residues" evidence="1">
    <location>
        <begin position="274"/>
        <end position="302"/>
    </location>
</feature>
<keyword evidence="2" id="KW-0732">Signal</keyword>
<feature type="compositionally biased region" description="Polar residues" evidence="1">
    <location>
        <begin position="237"/>
        <end position="249"/>
    </location>
</feature>
<organism evidence="3 4">
    <name type="scientific">Pinibacter aurantiacus</name>
    <dbReference type="NCBI Taxonomy" id="2851599"/>
    <lineage>
        <taxon>Bacteria</taxon>
        <taxon>Pseudomonadati</taxon>
        <taxon>Bacteroidota</taxon>
        <taxon>Chitinophagia</taxon>
        <taxon>Chitinophagales</taxon>
        <taxon>Chitinophagaceae</taxon>
        <taxon>Pinibacter</taxon>
    </lineage>
</organism>
<feature type="region of interest" description="Disordered" evidence="1">
    <location>
        <begin position="237"/>
        <end position="393"/>
    </location>
</feature>
<feature type="chain" id="PRO_5038975279" description="BcpO-related WXXGXW repeat protein" evidence="2">
    <location>
        <begin position="18"/>
        <end position="393"/>
    </location>
</feature>